<organism evidence="2 3">
    <name type="scientific">Dentiscutata erythropus</name>
    <dbReference type="NCBI Taxonomy" id="1348616"/>
    <lineage>
        <taxon>Eukaryota</taxon>
        <taxon>Fungi</taxon>
        <taxon>Fungi incertae sedis</taxon>
        <taxon>Mucoromycota</taxon>
        <taxon>Glomeromycotina</taxon>
        <taxon>Glomeromycetes</taxon>
        <taxon>Diversisporales</taxon>
        <taxon>Gigasporaceae</taxon>
        <taxon>Dentiscutata</taxon>
    </lineage>
</organism>
<feature type="compositionally biased region" description="Basic and acidic residues" evidence="1">
    <location>
        <begin position="625"/>
        <end position="640"/>
    </location>
</feature>
<dbReference type="AlphaFoldDB" id="A0A9N8WL25"/>
<dbReference type="Proteomes" id="UP000789405">
    <property type="component" value="Unassembled WGS sequence"/>
</dbReference>
<reference evidence="2" key="1">
    <citation type="submission" date="2021-06" db="EMBL/GenBank/DDBJ databases">
        <authorList>
            <person name="Kallberg Y."/>
            <person name="Tangrot J."/>
            <person name="Rosling A."/>
        </authorList>
    </citation>
    <scope>NUCLEOTIDE SEQUENCE</scope>
    <source>
        <strain evidence="2">MA453B</strain>
    </source>
</reference>
<dbReference type="EMBL" id="CAJVPY010000707">
    <property type="protein sequence ID" value="CAG8488102.1"/>
    <property type="molecule type" value="Genomic_DNA"/>
</dbReference>
<accession>A0A9N8WL25</accession>
<feature type="region of interest" description="Disordered" evidence="1">
    <location>
        <begin position="625"/>
        <end position="654"/>
    </location>
</feature>
<keyword evidence="3" id="KW-1185">Reference proteome</keyword>
<sequence>MSFEEKDSLDKIKDQIQLYDSEYYITQCEWTLISFLRYRQKCTDFTYNKAEEHDRYTYSLTKILSWKEVPTNLLAQSIKALESFQVSTVTCSLDGVAACVQSPSTPDGSWEVFKLRLGVVSSYGVAACVQSPSTPDGSWEMFGEKRSPIVTEFWESFTMQKRKYTAISERTTVLEHATAVLKITSQQDQLIREGFTSTLENKIGDGSSKKRLCTTEKEKETVAQETDVVIVQEETLNSVIEASNIFRDVQFPEYYSKLKTIWQTHESSAGYYVIDLGNKEILKQTHDLLNEDELKLLSYRMALVDENKSLSEKALQYLKLFDKIVPYSDNEEEEETDFNIDDEMVLKIEKDIQNLNGLTTKFKHLSYTLPILIKEYDESIYPEIHIISSISRHLSAISKMDRIFINTTERTWTAHVLSYLFFMTFSYISSIKYYSCERQISTKFDLQNVDYRADGVAELFERPKQIPVFILEVSGDPDNPDLDKYNDDRKKLMKEGIFALNKFITGTKFPTWETCESLGVFLAQGFENNLELGQMIFIGPGLYLFSPFTVPNLTIPTSPFELEHAPRLIRTLLCLRFNIIRKIKKYQKLEKKGQHHIINPSSKYSTGFTPGRPEIVTFDKFLSKVPDDKTNSEQTKEATKGKVRGRGRGRGVYS</sequence>
<evidence type="ECO:0000313" key="2">
    <source>
        <dbReference type="EMBL" id="CAG8488102.1"/>
    </source>
</evidence>
<feature type="compositionally biased region" description="Basic residues" evidence="1">
    <location>
        <begin position="641"/>
        <end position="654"/>
    </location>
</feature>
<name>A0A9N8WL25_9GLOM</name>
<dbReference type="OrthoDB" id="2353768at2759"/>
<proteinExistence type="predicted"/>
<evidence type="ECO:0000256" key="1">
    <source>
        <dbReference type="SAM" id="MobiDB-lite"/>
    </source>
</evidence>
<evidence type="ECO:0000313" key="3">
    <source>
        <dbReference type="Proteomes" id="UP000789405"/>
    </source>
</evidence>
<gene>
    <name evidence="2" type="ORF">DERYTH_LOCUS2272</name>
</gene>
<comment type="caution">
    <text evidence="2">The sequence shown here is derived from an EMBL/GenBank/DDBJ whole genome shotgun (WGS) entry which is preliminary data.</text>
</comment>
<protein>
    <submittedName>
        <fullName evidence="2">23485_t:CDS:1</fullName>
    </submittedName>
</protein>